<dbReference type="RefSeq" id="WP_382166405.1">
    <property type="nucleotide sequence ID" value="NZ_JBHTBR010000002.1"/>
</dbReference>
<dbReference type="Pfam" id="PF13640">
    <property type="entry name" value="2OG-FeII_Oxy_3"/>
    <property type="match status" value="1"/>
</dbReference>
<dbReference type="PANTHER" id="PTHR10869">
    <property type="entry name" value="PROLYL 4-HYDROXYLASE ALPHA SUBUNIT"/>
    <property type="match status" value="1"/>
</dbReference>
<keyword evidence="2" id="KW-0479">Metal-binding</keyword>
<comment type="caution">
    <text evidence="8">The sequence shown here is derived from an EMBL/GenBank/DDBJ whole genome shotgun (WGS) entry which is preliminary data.</text>
</comment>
<keyword evidence="9" id="KW-1185">Reference proteome</keyword>
<evidence type="ECO:0000256" key="1">
    <source>
        <dbReference type="ARBA" id="ARBA00001961"/>
    </source>
</evidence>
<organism evidence="8 9">
    <name type="scientific">Hirschia litorea</name>
    <dbReference type="NCBI Taxonomy" id="1199156"/>
    <lineage>
        <taxon>Bacteria</taxon>
        <taxon>Pseudomonadati</taxon>
        <taxon>Pseudomonadota</taxon>
        <taxon>Alphaproteobacteria</taxon>
        <taxon>Hyphomonadales</taxon>
        <taxon>Hyphomonadaceae</taxon>
        <taxon>Hirschia</taxon>
    </lineage>
</organism>
<keyword evidence="5" id="KW-0560">Oxidoreductase</keyword>
<evidence type="ECO:0000256" key="6">
    <source>
        <dbReference type="ARBA" id="ARBA00023004"/>
    </source>
</evidence>
<evidence type="ECO:0000256" key="2">
    <source>
        <dbReference type="ARBA" id="ARBA00022723"/>
    </source>
</evidence>
<gene>
    <name evidence="8" type="ORF">ACFQS8_06250</name>
</gene>
<evidence type="ECO:0000313" key="8">
    <source>
        <dbReference type="EMBL" id="MFC7291211.1"/>
    </source>
</evidence>
<keyword evidence="3" id="KW-0847">Vitamin C</keyword>
<accession>A0ABW2IK04</accession>
<sequence length="291" mass="32965">MAGNFNGTYQAKLNASWKDWIHTNLTRGIPRAALYEKLRQQGFGLGAIKDGMGTHYPDIPVDEHGRDSSGRTTAYEQLANCALTRRKADGLRRVLTAKAQVYLWDNFLSEDDCDTLIELTNSQLHDSTISTAGKEKDYAFRTSKTCYLQEFDHPLVTELDTRMSSALGISEKWSEPNQSQKYTVGQEFKAHTDYFEPGTEEYQQFCTMAGQRTWTFMIYLNEGCEGGGTRFRKLDKIFTPTKGRAVIWNSLTVNGDPNPLTIHHGTKVRSGEKYVITKWFRDMGEGPAITE</sequence>
<comment type="cofactor">
    <cofactor evidence="1">
        <name>L-ascorbate</name>
        <dbReference type="ChEBI" id="CHEBI:38290"/>
    </cofactor>
</comment>
<keyword evidence="4" id="KW-0223">Dioxygenase</keyword>
<dbReference type="PROSITE" id="PS51471">
    <property type="entry name" value="FE2OG_OXY"/>
    <property type="match status" value="1"/>
</dbReference>
<feature type="domain" description="Fe2OG dioxygenase" evidence="7">
    <location>
        <begin position="172"/>
        <end position="282"/>
    </location>
</feature>
<proteinExistence type="predicted"/>
<dbReference type="InterPro" id="IPR045054">
    <property type="entry name" value="P4HA-like"/>
</dbReference>
<evidence type="ECO:0000256" key="4">
    <source>
        <dbReference type="ARBA" id="ARBA00022964"/>
    </source>
</evidence>
<evidence type="ECO:0000256" key="5">
    <source>
        <dbReference type="ARBA" id="ARBA00023002"/>
    </source>
</evidence>
<dbReference type="EMBL" id="JBHTBR010000002">
    <property type="protein sequence ID" value="MFC7291211.1"/>
    <property type="molecule type" value="Genomic_DNA"/>
</dbReference>
<dbReference type="PANTHER" id="PTHR10869:SF246">
    <property type="entry name" value="TRANSMEMBRANE PROLYL 4-HYDROXYLASE"/>
    <property type="match status" value="1"/>
</dbReference>
<dbReference type="InterPro" id="IPR006620">
    <property type="entry name" value="Pro_4_hyd_alph"/>
</dbReference>
<reference evidence="9" key="1">
    <citation type="journal article" date="2019" name="Int. J. Syst. Evol. Microbiol.">
        <title>The Global Catalogue of Microorganisms (GCM) 10K type strain sequencing project: providing services to taxonomists for standard genome sequencing and annotation.</title>
        <authorList>
            <consortium name="The Broad Institute Genomics Platform"/>
            <consortium name="The Broad Institute Genome Sequencing Center for Infectious Disease"/>
            <person name="Wu L."/>
            <person name="Ma J."/>
        </authorList>
    </citation>
    <scope>NUCLEOTIDE SEQUENCE [LARGE SCALE GENOMIC DNA]</scope>
    <source>
        <strain evidence="9">CCUG 51308</strain>
    </source>
</reference>
<dbReference type="Gene3D" id="2.60.120.620">
    <property type="entry name" value="q2cbj1_9rhob like domain"/>
    <property type="match status" value="1"/>
</dbReference>
<dbReference type="InterPro" id="IPR005123">
    <property type="entry name" value="Oxoglu/Fe-dep_dioxygenase_dom"/>
</dbReference>
<dbReference type="Proteomes" id="UP001596492">
    <property type="component" value="Unassembled WGS sequence"/>
</dbReference>
<name>A0ABW2IK04_9PROT</name>
<evidence type="ECO:0000313" key="9">
    <source>
        <dbReference type="Proteomes" id="UP001596492"/>
    </source>
</evidence>
<evidence type="ECO:0000256" key="3">
    <source>
        <dbReference type="ARBA" id="ARBA00022896"/>
    </source>
</evidence>
<protein>
    <submittedName>
        <fullName evidence="8">2OG-Fe(II) oxygenase</fullName>
    </submittedName>
</protein>
<dbReference type="InterPro" id="IPR044862">
    <property type="entry name" value="Pro_4_hyd_alph_FE2OG_OXY"/>
</dbReference>
<dbReference type="SMART" id="SM00702">
    <property type="entry name" value="P4Hc"/>
    <property type="match status" value="1"/>
</dbReference>
<keyword evidence="6" id="KW-0408">Iron</keyword>
<evidence type="ECO:0000259" key="7">
    <source>
        <dbReference type="PROSITE" id="PS51471"/>
    </source>
</evidence>